<dbReference type="AlphaFoldDB" id="G8C3S7"/>
<proteinExistence type="predicted"/>
<dbReference type="PATRIC" id="fig|1116213.3.peg.494"/>
<protein>
    <submittedName>
        <fullName evidence="1">Uncharacterized protein</fullName>
    </submittedName>
</protein>
<dbReference type="EMBL" id="HE613254">
    <property type="protein sequence ID" value="CCE66975.1"/>
    <property type="molecule type" value="Genomic_DNA"/>
</dbReference>
<accession>G8C3S7</accession>
<gene>
    <name evidence="1" type="ORF">MHM_04570</name>
</gene>
<name>G8C3S7_9MOLU</name>
<dbReference type="HOGENOM" id="CLU_766585_0_0_14"/>
<dbReference type="KEGG" id="mhb:MHM_04570"/>
<evidence type="ECO:0000313" key="1">
    <source>
        <dbReference type="EMBL" id="CCE66975.1"/>
    </source>
</evidence>
<sequence length="361" mass="40411">MRGGGVVSGIAAVELEHSSISRNVKLWSTAVANAFSSLGTSRGEGSTPFLENWFSALSSFFSELPSQLGSAFHTVNDSLASAYTWISSNLSWDQFTSFAAWSDIQEVFSELWSNKEKVKQIVEKLVEHSSFLSSIYESVSQHKEDYMQALQWISSKAGGYKQLLKYALQESNLLLTQLEKLRENWSTISSKLGNMVKKLNEKKSDIEEISKDLEWTNFTSEGEAWSKLKTNLGDYLTSLVEESDQLDSWITTLKQQKDKLKKLVSDSGSSISTWLEKKSELSRALDLDSTGGLKFSDVVNNLKELKDDSFKNLENVQQKMVAQPQAAKILIKSAGKGWTGFVKIVNNWSKYEALLNSTSSR</sequence>
<reference evidence="1" key="1">
    <citation type="submission" date="2011-11" db="EMBL/GenBank/DDBJ databases">
        <title>Complete genome sequence of Candidatus Mycoplasma haemominutum.</title>
        <authorList>
            <person name="Barker E.N."/>
            <person name="Darby A.C."/>
            <person name="Helps C.R."/>
            <person name="Peters I.R."/>
            <person name="Hughes M.A."/>
            <person name="Radford A.D."/>
            <person name="Novacco M."/>
            <person name="Boretti F."/>
            <person name="Hofmann-Lehmann R."/>
            <person name="Tasker S."/>
        </authorList>
    </citation>
    <scope>NUCLEOTIDE SEQUENCE</scope>
    <source>
        <strain evidence="1">Birmingham 1</strain>
    </source>
</reference>
<reference evidence="1" key="2">
    <citation type="submission" date="2011-11" db="EMBL/GenBank/DDBJ databases">
        <authorList>
            <person name="Barker E."/>
        </authorList>
    </citation>
    <scope>NUCLEOTIDE SEQUENCE</scope>
    <source>
        <strain evidence="1">Birmingham 1</strain>
    </source>
</reference>
<organism evidence="1">
    <name type="scientific">Candidatus Mycoplasma haematominutum 'Birmingham 1'</name>
    <dbReference type="NCBI Taxonomy" id="1116213"/>
    <lineage>
        <taxon>Bacteria</taxon>
        <taxon>Bacillati</taxon>
        <taxon>Mycoplasmatota</taxon>
        <taxon>Mollicutes</taxon>
        <taxon>Mycoplasmataceae</taxon>
        <taxon>Mycoplasma</taxon>
    </lineage>
</organism>